<dbReference type="Proteomes" id="UP000057088">
    <property type="component" value="Chromosome 2"/>
</dbReference>
<dbReference type="RefSeq" id="WP_061056893.1">
    <property type="nucleotide sequence ID" value="NZ_CABLBX010000020.1"/>
</dbReference>
<keyword evidence="3" id="KW-0238">DNA-binding</keyword>
<dbReference type="InterPro" id="IPR013324">
    <property type="entry name" value="RNA_pol_sigma_r3/r4-like"/>
</dbReference>
<evidence type="ECO:0000313" key="7">
    <source>
        <dbReference type="EMBL" id="AMF95364.1"/>
    </source>
</evidence>
<reference evidence="9" key="1">
    <citation type="submission" date="2015-12" db="EMBL/GenBank/DDBJ databases">
        <title>FDA dAtabase for Regulatory Grade micrObial Sequences (FDA-ARGOS): Supporting development and validation of Infectious Disease Dx tests.</title>
        <authorList>
            <person name="Hoffmann M."/>
            <person name="Allard M."/>
            <person name="Evans P."/>
            <person name="Brown E."/>
            <person name="Tallon L.J."/>
            <person name="Sadzewicz L."/>
            <person name="Sengamalay N."/>
            <person name="Ott S."/>
            <person name="Godinez A."/>
            <person name="Nagaraj S."/>
            <person name="Vyas G."/>
            <person name="Aluvathingal J."/>
            <person name="Nadendla S."/>
            <person name="Geyer C."/>
            <person name="Sichtig H."/>
        </authorList>
    </citation>
    <scope>NUCLEOTIDE SEQUENCE [LARGE SCALE GENOMIC DNA]</scope>
    <source>
        <strain evidence="9">ATCC 33809</strain>
    </source>
</reference>
<sequence length="375" mass="42646">MKNEIVEKTIRDLVGDYERTGEKLSQEALTKIFVKRELSVDESSNVIEELMSQGIPVEWGELNDDDIELIDETVEAGSSSNFSFINRYNLLTKEDEVKLGRTIKLAMQVQDSHSCDDIITHKHLNIIVENGRKAKEAMVLANLRLVRKVVSYFSVSADLTVEDLFQEGIIGLSRAVEKFDPDLGFKFSTYAVWWIKQAIERAIVDKGLTIRVPVHMHNKVQLFKKAVSALSAIKNGKSPKPYEVAEELNWSVEEVHFCWAISAIQPSSLDELKHDGEYSLKDFLVADIPSPEDEINSQELTAGIKEHLAILKDREIEVLAHRFGLSDNQEERTLEYIGEMFGVTRERIRQIEAEALKKLRRPSSASVLQENFLDD</sequence>
<feature type="domain" description="RNA polymerase sigma-70 region 2" evidence="5">
    <location>
        <begin position="138"/>
        <end position="206"/>
    </location>
</feature>
<dbReference type="GeneID" id="29387022"/>
<dbReference type="NCBIfam" id="TIGR02937">
    <property type="entry name" value="sigma70-ECF"/>
    <property type="match status" value="1"/>
</dbReference>
<dbReference type="InterPro" id="IPR014284">
    <property type="entry name" value="RNA_pol_sigma-70_dom"/>
</dbReference>
<evidence type="ECO:0000313" key="9">
    <source>
        <dbReference type="Proteomes" id="UP000057088"/>
    </source>
</evidence>
<evidence type="ECO:0000313" key="10">
    <source>
        <dbReference type="Proteomes" id="UP000254626"/>
    </source>
</evidence>
<dbReference type="InterPro" id="IPR007630">
    <property type="entry name" value="RNA_pol_sigma70_r4"/>
</dbReference>
<dbReference type="InterPro" id="IPR000943">
    <property type="entry name" value="RNA_pol_sigma70"/>
</dbReference>
<evidence type="ECO:0000313" key="8">
    <source>
        <dbReference type="EMBL" id="SUP28294.1"/>
    </source>
</evidence>
<dbReference type="GO" id="GO:0006352">
    <property type="term" value="P:DNA-templated transcription initiation"/>
    <property type="evidence" value="ECO:0007669"/>
    <property type="project" value="InterPro"/>
</dbReference>
<dbReference type="SUPFAM" id="SSF88946">
    <property type="entry name" value="Sigma2 domain of RNA polymerase sigma factors"/>
    <property type="match status" value="1"/>
</dbReference>
<dbReference type="Pfam" id="PF04545">
    <property type="entry name" value="Sigma70_r4"/>
    <property type="match status" value="1"/>
</dbReference>
<dbReference type="GO" id="GO:0003677">
    <property type="term" value="F:DNA binding"/>
    <property type="evidence" value="ECO:0007669"/>
    <property type="project" value="UniProtKB-KW"/>
</dbReference>
<feature type="domain" description="RNA polymerase sigma-70 region 4" evidence="6">
    <location>
        <begin position="308"/>
        <end position="360"/>
    </location>
</feature>
<dbReference type="GO" id="GO:0016987">
    <property type="term" value="F:sigma factor activity"/>
    <property type="evidence" value="ECO:0007669"/>
    <property type="project" value="UniProtKB-KW"/>
</dbReference>
<dbReference type="KEGG" id="vfl:AL536_18295"/>
<dbReference type="Gene3D" id="1.10.601.10">
    <property type="entry name" value="RNA Polymerase Primary Sigma Factor"/>
    <property type="match status" value="1"/>
</dbReference>
<name>A0AAX2LRC0_VIBFL</name>
<dbReference type="CDD" id="cd06171">
    <property type="entry name" value="Sigma70_r4"/>
    <property type="match status" value="1"/>
</dbReference>
<keyword evidence="9" id="KW-1185">Reference proteome</keyword>
<reference evidence="8 10" key="3">
    <citation type="submission" date="2018-06" db="EMBL/GenBank/DDBJ databases">
        <authorList>
            <consortium name="Pathogen Informatics"/>
            <person name="Doyle S."/>
        </authorList>
    </citation>
    <scope>NUCLEOTIDE SEQUENCE [LARGE SCALE GENOMIC DNA]</scope>
    <source>
        <strain evidence="8 10">NCTC11327</strain>
    </source>
</reference>
<keyword evidence="2" id="KW-0731">Sigma factor</keyword>
<keyword evidence="1" id="KW-0805">Transcription regulation</keyword>
<evidence type="ECO:0000256" key="1">
    <source>
        <dbReference type="ARBA" id="ARBA00023015"/>
    </source>
</evidence>
<dbReference type="Pfam" id="PF04542">
    <property type="entry name" value="Sigma70_r2"/>
    <property type="match status" value="1"/>
</dbReference>
<dbReference type="InterPro" id="IPR013325">
    <property type="entry name" value="RNA_pol_sigma_r2"/>
</dbReference>
<dbReference type="PRINTS" id="PR00046">
    <property type="entry name" value="SIGMA70FCT"/>
</dbReference>
<dbReference type="AlphaFoldDB" id="A0AAX2LRC0"/>
<protein>
    <submittedName>
        <fullName evidence="8">RNA polymerase sigma factor RpoD</fullName>
    </submittedName>
    <submittedName>
        <fullName evidence="7">RNA polymerase sigma factor, RpoD/SigA family</fullName>
    </submittedName>
</protein>
<dbReference type="InterPro" id="IPR007627">
    <property type="entry name" value="RNA_pol_sigma70_r2"/>
</dbReference>
<dbReference type="EMBL" id="CP014035">
    <property type="protein sequence ID" value="AMF95364.1"/>
    <property type="molecule type" value="Genomic_DNA"/>
</dbReference>
<reference evidence="7" key="2">
    <citation type="submission" date="2018-01" db="EMBL/GenBank/DDBJ databases">
        <title>FDA dAtabase for Regulatory Grade micrObial Sequences (FDA-ARGOS): Supporting development and validation of Infectious Disease Dx tests.</title>
        <authorList>
            <person name="Hoffmann M."/>
            <person name="Allard M."/>
            <person name="Evans P."/>
            <person name="Brown E."/>
            <person name="Tallon L."/>
            <person name="Sadzewicz L."/>
            <person name="Sengamalay N."/>
            <person name="Ott S."/>
            <person name="Godinez A."/>
            <person name="Nagaraj S."/>
            <person name="Vyas G."/>
            <person name="Aluvathingal J."/>
            <person name="Nadendla S."/>
            <person name="Geyer C."/>
            <person name="Sichtig H."/>
        </authorList>
    </citation>
    <scope>NUCLEOTIDE SEQUENCE</scope>
    <source>
        <strain evidence="7">ATCC 33809</strain>
    </source>
</reference>
<dbReference type="Proteomes" id="UP000254626">
    <property type="component" value="Unassembled WGS sequence"/>
</dbReference>
<dbReference type="InterPro" id="IPR036388">
    <property type="entry name" value="WH-like_DNA-bd_sf"/>
</dbReference>
<accession>A0AAX2LRC0</accession>
<dbReference type="EMBL" id="UHIP01000001">
    <property type="protein sequence ID" value="SUP28294.1"/>
    <property type="molecule type" value="Genomic_DNA"/>
</dbReference>
<evidence type="ECO:0000259" key="5">
    <source>
        <dbReference type="Pfam" id="PF04542"/>
    </source>
</evidence>
<dbReference type="InterPro" id="IPR050239">
    <property type="entry name" value="Sigma-70_RNA_pol_init_factors"/>
</dbReference>
<evidence type="ECO:0000259" key="6">
    <source>
        <dbReference type="Pfam" id="PF04545"/>
    </source>
</evidence>
<dbReference type="SUPFAM" id="SSF88659">
    <property type="entry name" value="Sigma3 and sigma4 domains of RNA polymerase sigma factors"/>
    <property type="match status" value="2"/>
</dbReference>
<dbReference type="PANTHER" id="PTHR30603:SF47">
    <property type="entry name" value="RNA POLYMERASE SIGMA FACTOR SIGD, CHLOROPLASTIC"/>
    <property type="match status" value="1"/>
</dbReference>
<evidence type="ECO:0000256" key="4">
    <source>
        <dbReference type="ARBA" id="ARBA00023163"/>
    </source>
</evidence>
<evidence type="ECO:0000256" key="3">
    <source>
        <dbReference type="ARBA" id="ARBA00023125"/>
    </source>
</evidence>
<keyword evidence="4" id="KW-0804">Transcription</keyword>
<dbReference type="PANTHER" id="PTHR30603">
    <property type="entry name" value="RNA POLYMERASE SIGMA FACTOR RPO"/>
    <property type="match status" value="1"/>
</dbReference>
<proteinExistence type="predicted"/>
<dbReference type="Gene3D" id="1.10.10.10">
    <property type="entry name" value="Winged helix-like DNA-binding domain superfamily/Winged helix DNA-binding domain"/>
    <property type="match status" value="2"/>
</dbReference>
<organism evidence="8 10">
    <name type="scientific">Vibrio fluvialis</name>
    <dbReference type="NCBI Taxonomy" id="676"/>
    <lineage>
        <taxon>Bacteria</taxon>
        <taxon>Pseudomonadati</taxon>
        <taxon>Pseudomonadota</taxon>
        <taxon>Gammaproteobacteria</taxon>
        <taxon>Vibrionales</taxon>
        <taxon>Vibrionaceae</taxon>
        <taxon>Vibrio</taxon>
    </lineage>
</organism>
<gene>
    <name evidence="8" type="primary">rpoD_2</name>
    <name evidence="7" type="ORF">AL536_18295</name>
    <name evidence="8" type="ORF">NCTC11327_02420</name>
</gene>
<evidence type="ECO:0000256" key="2">
    <source>
        <dbReference type="ARBA" id="ARBA00023082"/>
    </source>
</evidence>